<feature type="region of interest" description="Disordered" evidence="1">
    <location>
        <begin position="46"/>
        <end position="72"/>
    </location>
</feature>
<keyword evidence="3" id="KW-1185">Reference proteome</keyword>
<gene>
    <name evidence="2" type="ORF">GPJ59_19075</name>
</gene>
<name>A0ABS6Z870_9ACTN</name>
<evidence type="ECO:0000256" key="1">
    <source>
        <dbReference type="SAM" id="MobiDB-lite"/>
    </source>
</evidence>
<comment type="caution">
    <text evidence="2">The sequence shown here is derived from an EMBL/GenBank/DDBJ whole genome shotgun (WGS) entry which is preliminary data.</text>
</comment>
<feature type="region of interest" description="Disordered" evidence="1">
    <location>
        <begin position="1"/>
        <end position="21"/>
    </location>
</feature>
<evidence type="ECO:0000313" key="3">
    <source>
        <dbReference type="Proteomes" id="UP000812013"/>
    </source>
</evidence>
<dbReference type="RefSeq" id="WP_219668407.1">
    <property type="nucleotide sequence ID" value="NZ_WTFF01000130.1"/>
</dbReference>
<proteinExistence type="predicted"/>
<dbReference type="Proteomes" id="UP000812013">
    <property type="component" value="Unassembled WGS sequence"/>
</dbReference>
<protein>
    <submittedName>
        <fullName evidence="2">Uncharacterized protein</fullName>
    </submittedName>
</protein>
<reference evidence="2 3" key="1">
    <citation type="submission" date="2019-12" db="EMBL/GenBank/DDBJ databases">
        <title>Genome sequence of Streptomyces bambusae.</title>
        <authorList>
            <person name="Bansal K."/>
            <person name="Choksket S."/>
            <person name="Korpole S."/>
            <person name="Patil P.B."/>
        </authorList>
    </citation>
    <scope>NUCLEOTIDE SEQUENCE [LARGE SCALE GENOMIC DNA]</scope>
    <source>
        <strain evidence="2 3">SK60</strain>
    </source>
</reference>
<accession>A0ABS6Z870</accession>
<dbReference type="EMBL" id="WTFF01000130">
    <property type="protein sequence ID" value="MBW5483927.1"/>
    <property type="molecule type" value="Genomic_DNA"/>
</dbReference>
<organism evidence="2 3">
    <name type="scientific">Streptomyces bambusae</name>
    <dbReference type="NCBI Taxonomy" id="1550616"/>
    <lineage>
        <taxon>Bacteria</taxon>
        <taxon>Bacillati</taxon>
        <taxon>Actinomycetota</taxon>
        <taxon>Actinomycetes</taxon>
        <taxon>Kitasatosporales</taxon>
        <taxon>Streptomycetaceae</taxon>
        <taxon>Streptomyces</taxon>
    </lineage>
</organism>
<sequence>MTAAYSTGPDRVSARIGSGSLRPIVPAGARFQADCRAGDGSCDIDRSLRDPASPCRPDLTTGSGHAEAGRSA</sequence>
<evidence type="ECO:0000313" key="2">
    <source>
        <dbReference type="EMBL" id="MBW5483927.1"/>
    </source>
</evidence>